<dbReference type="SUPFAM" id="SSF46565">
    <property type="entry name" value="Chaperone J-domain"/>
    <property type="match status" value="1"/>
</dbReference>
<dbReference type="PROSITE" id="PS50076">
    <property type="entry name" value="DNAJ_2"/>
    <property type="match status" value="1"/>
</dbReference>
<organism evidence="4 5">
    <name type="scientific">Halobellus rarus</name>
    <dbReference type="NCBI Taxonomy" id="1126237"/>
    <lineage>
        <taxon>Archaea</taxon>
        <taxon>Methanobacteriati</taxon>
        <taxon>Methanobacteriota</taxon>
        <taxon>Stenosarchaea group</taxon>
        <taxon>Halobacteria</taxon>
        <taxon>Halobacteriales</taxon>
        <taxon>Haloferacaceae</taxon>
        <taxon>Halobellus</taxon>
    </lineage>
</organism>
<evidence type="ECO:0000256" key="1">
    <source>
        <dbReference type="SAM" id="MobiDB-lite"/>
    </source>
</evidence>
<evidence type="ECO:0000313" key="5">
    <source>
        <dbReference type="Proteomes" id="UP001597085"/>
    </source>
</evidence>
<dbReference type="CDD" id="cd06257">
    <property type="entry name" value="DnaJ"/>
    <property type="match status" value="1"/>
</dbReference>
<dbReference type="InterPro" id="IPR036869">
    <property type="entry name" value="J_dom_sf"/>
</dbReference>
<feature type="region of interest" description="Disordered" evidence="1">
    <location>
        <begin position="75"/>
        <end position="217"/>
    </location>
</feature>
<protein>
    <submittedName>
        <fullName evidence="4">J domain-containing protein</fullName>
    </submittedName>
</protein>
<feature type="compositionally biased region" description="Basic and acidic residues" evidence="1">
    <location>
        <begin position="151"/>
        <end position="165"/>
    </location>
</feature>
<proteinExistence type="predicted"/>
<dbReference type="PANTHER" id="PTHR43096:SF58">
    <property type="entry name" value="CHAPERONE DNAJ-DOMAIN SUPERFAMILY PROTEIN"/>
    <property type="match status" value="1"/>
</dbReference>
<sequence length="365" mass="38166">MEDFYDLLGVAEDAAAEEIDRAWRRKVRTYHPDVNDDARATAQFKTLKKAHEVLTDETERAAYDRMGHESYVQQRLDGLPTRGRSRRPDAAAGARPDADEAAADADGTTDDDGAVNEDVTGESDAGTNTRGRSTGRGANTGRTSGGRTRTRNSDRSKRDGRRASESTRSNASGDAGGGHTSTGSSRREAAGNATTDGATARGRGSASSTATRSSSRRTPLSYGWTAVLLAGVLYVVGLWRYLRSNVEALSALRRAATADPIAAATATNELVAPGRFVLESAAADEPLTLLFPIGAVVLAATLVGVVHSFGRGVAYLYALGGLVPLFALAAGPVVTLPDGVILGLVCVCPLLATAGFLVDVGRVVF</sequence>
<accession>A0ABD6CHN7</accession>
<comment type="caution">
    <text evidence="4">The sequence shown here is derived from an EMBL/GenBank/DDBJ whole genome shotgun (WGS) entry which is preliminary data.</text>
</comment>
<feature type="compositionally biased region" description="Acidic residues" evidence="1">
    <location>
        <begin position="99"/>
        <end position="121"/>
    </location>
</feature>
<dbReference type="PRINTS" id="PR00625">
    <property type="entry name" value="JDOMAIN"/>
</dbReference>
<dbReference type="InterPro" id="IPR001623">
    <property type="entry name" value="DnaJ_domain"/>
</dbReference>
<dbReference type="EMBL" id="JBHUDK010000002">
    <property type="protein sequence ID" value="MFD1597659.1"/>
    <property type="molecule type" value="Genomic_DNA"/>
</dbReference>
<feature type="transmembrane region" description="Helical" evidence="2">
    <location>
        <begin position="340"/>
        <end position="360"/>
    </location>
</feature>
<reference evidence="4 5" key="1">
    <citation type="journal article" date="2019" name="Int. J. Syst. Evol. Microbiol.">
        <title>The Global Catalogue of Microorganisms (GCM) 10K type strain sequencing project: providing services to taxonomists for standard genome sequencing and annotation.</title>
        <authorList>
            <consortium name="The Broad Institute Genomics Platform"/>
            <consortium name="The Broad Institute Genome Sequencing Center for Infectious Disease"/>
            <person name="Wu L."/>
            <person name="Ma J."/>
        </authorList>
    </citation>
    <scope>NUCLEOTIDE SEQUENCE [LARGE SCALE GENOMIC DNA]</scope>
    <source>
        <strain evidence="4 5">CGMCC 1.12121</strain>
    </source>
</reference>
<evidence type="ECO:0000256" key="2">
    <source>
        <dbReference type="SAM" id="Phobius"/>
    </source>
</evidence>
<dbReference type="SMART" id="SM00271">
    <property type="entry name" value="DnaJ"/>
    <property type="match status" value="1"/>
</dbReference>
<feature type="transmembrane region" description="Helical" evidence="2">
    <location>
        <begin position="222"/>
        <end position="242"/>
    </location>
</feature>
<dbReference type="AlphaFoldDB" id="A0ABD6CHN7"/>
<dbReference type="RefSeq" id="WP_390276627.1">
    <property type="nucleotide sequence ID" value="NZ_JBHUDK010000002.1"/>
</dbReference>
<keyword evidence="2" id="KW-0812">Transmembrane</keyword>
<dbReference type="Pfam" id="PF00226">
    <property type="entry name" value="DnaJ"/>
    <property type="match status" value="1"/>
</dbReference>
<dbReference type="Proteomes" id="UP001597085">
    <property type="component" value="Unassembled WGS sequence"/>
</dbReference>
<feature type="domain" description="J" evidence="3">
    <location>
        <begin position="3"/>
        <end position="67"/>
    </location>
</feature>
<feature type="transmembrane region" description="Helical" evidence="2">
    <location>
        <begin position="287"/>
        <end position="306"/>
    </location>
</feature>
<keyword evidence="2" id="KW-0472">Membrane</keyword>
<feature type="transmembrane region" description="Helical" evidence="2">
    <location>
        <begin position="313"/>
        <end position="334"/>
    </location>
</feature>
<name>A0ABD6CHN7_9EURY</name>
<dbReference type="PANTHER" id="PTHR43096">
    <property type="entry name" value="DNAJ HOMOLOG 1, MITOCHONDRIAL-RELATED"/>
    <property type="match status" value="1"/>
</dbReference>
<gene>
    <name evidence="4" type="ORF">ACFSBX_01615</name>
</gene>
<evidence type="ECO:0000259" key="3">
    <source>
        <dbReference type="PROSITE" id="PS50076"/>
    </source>
</evidence>
<feature type="compositionally biased region" description="Low complexity" evidence="1">
    <location>
        <begin position="125"/>
        <end position="147"/>
    </location>
</feature>
<dbReference type="Gene3D" id="1.10.287.110">
    <property type="entry name" value="DnaJ domain"/>
    <property type="match status" value="1"/>
</dbReference>
<feature type="compositionally biased region" description="Low complexity" evidence="1">
    <location>
        <begin position="190"/>
        <end position="217"/>
    </location>
</feature>
<dbReference type="PROSITE" id="PS00636">
    <property type="entry name" value="DNAJ_1"/>
    <property type="match status" value="1"/>
</dbReference>
<evidence type="ECO:0000313" key="4">
    <source>
        <dbReference type="EMBL" id="MFD1597659.1"/>
    </source>
</evidence>
<keyword evidence="2" id="KW-1133">Transmembrane helix</keyword>
<dbReference type="InterPro" id="IPR018253">
    <property type="entry name" value="DnaJ_domain_CS"/>
</dbReference>
<keyword evidence="5" id="KW-1185">Reference proteome</keyword>